<organism evidence="1 2">
    <name type="scientific">Plakobranchus ocellatus</name>
    <dbReference type="NCBI Taxonomy" id="259542"/>
    <lineage>
        <taxon>Eukaryota</taxon>
        <taxon>Metazoa</taxon>
        <taxon>Spiralia</taxon>
        <taxon>Lophotrochozoa</taxon>
        <taxon>Mollusca</taxon>
        <taxon>Gastropoda</taxon>
        <taxon>Heterobranchia</taxon>
        <taxon>Euthyneura</taxon>
        <taxon>Panpulmonata</taxon>
        <taxon>Sacoglossa</taxon>
        <taxon>Placobranchoidea</taxon>
        <taxon>Plakobranchidae</taxon>
        <taxon>Plakobranchus</taxon>
    </lineage>
</organism>
<evidence type="ECO:0000313" key="1">
    <source>
        <dbReference type="EMBL" id="GFN92547.1"/>
    </source>
</evidence>
<protein>
    <submittedName>
        <fullName evidence="1">Uncharacterized protein</fullName>
    </submittedName>
</protein>
<accession>A0AAV3ZD95</accession>
<dbReference type="AlphaFoldDB" id="A0AAV3ZD95"/>
<name>A0AAV3ZD95_9GAST</name>
<dbReference type="EMBL" id="BLXT01002256">
    <property type="protein sequence ID" value="GFN92547.1"/>
    <property type="molecule type" value="Genomic_DNA"/>
</dbReference>
<reference evidence="1 2" key="1">
    <citation type="journal article" date="2021" name="Elife">
        <title>Chloroplast acquisition without the gene transfer in kleptoplastic sea slugs, Plakobranchus ocellatus.</title>
        <authorList>
            <person name="Maeda T."/>
            <person name="Takahashi S."/>
            <person name="Yoshida T."/>
            <person name="Shimamura S."/>
            <person name="Takaki Y."/>
            <person name="Nagai Y."/>
            <person name="Toyoda A."/>
            <person name="Suzuki Y."/>
            <person name="Arimoto A."/>
            <person name="Ishii H."/>
            <person name="Satoh N."/>
            <person name="Nishiyama T."/>
            <person name="Hasebe M."/>
            <person name="Maruyama T."/>
            <person name="Minagawa J."/>
            <person name="Obokata J."/>
            <person name="Shigenobu S."/>
        </authorList>
    </citation>
    <scope>NUCLEOTIDE SEQUENCE [LARGE SCALE GENOMIC DNA]</scope>
</reference>
<evidence type="ECO:0000313" key="2">
    <source>
        <dbReference type="Proteomes" id="UP000735302"/>
    </source>
</evidence>
<comment type="caution">
    <text evidence="1">The sequence shown here is derived from an EMBL/GenBank/DDBJ whole genome shotgun (WGS) entry which is preliminary data.</text>
</comment>
<proteinExistence type="predicted"/>
<sequence length="98" mass="10849">MVSFPPWKIKISHSSQADTSSMRFPQLLANCIHKKDTEYATRKEPAGTPASTALPAPLSPDFALVSAFSYITPKRHSGHNTFGEASCCISIYLREFFL</sequence>
<keyword evidence="2" id="KW-1185">Reference proteome</keyword>
<gene>
    <name evidence="1" type="ORF">PoB_001905300</name>
</gene>
<dbReference type="Proteomes" id="UP000735302">
    <property type="component" value="Unassembled WGS sequence"/>
</dbReference>